<feature type="region of interest" description="Disordered" evidence="1">
    <location>
        <begin position="986"/>
        <end position="1016"/>
    </location>
</feature>
<feature type="region of interest" description="Disordered" evidence="1">
    <location>
        <begin position="593"/>
        <end position="633"/>
    </location>
</feature>
<evidence type="ECO:0000313" key="5">
    <source>
        <dbReference type="EMBL" id="RAO72196.1"/>
    </source>
</evidence>
<dbReference type="PANTHER" id="PTHR31913">
    <property type="entry name" value="VACUOLAR IMPORT AND DEGRADATION PROTEIN 27"/>
    <property type="match status" value="1"/>
</dbReference>
<proteinExistence type="predicted"/>
<comment type="caution">
    <text evidence="5">The sequence shown here is derived from an EMBL/GenBank/DDBJ whole genome shotgun (WGS) entry which is preliminary data.</text>
</comment>
<dbReference type="InterPro" id="IPR040458">
    <property type="entry name" value="Vid27"/>
</dbReference>
<protein>
    <recommendedName>
        <fullName evidence="7">Vacuolar import/degradation Vid27 C-terminal domain-containing protein</fullName>
    </recommendedName>
</protein>
<feature type="domain" description="Vid27 PH-like" evidence="3">
    <location>
        <begin position="463"/>
        <end position="570"/>
    </location>
</feature>
<dbReference type="PANTHER" id="PTHR31913:SF0">
    <property type="entry name" value="VACUOLAR IMPORT AND DEGRADATION PROTEIN 27"/>
    <property type="match status" value="1"/>
</dbReference>
<organism evidence="5 6">
    <name type="scientific">Talaromyces amestolkiae</name>
    <dbReference type="NCBI Taxonomy" id="1196081"/>
    <lineage>
        <taxon>Eukaryota</taxon>
        <taxon>Fungi</taxon>
        <taxon>Dikarya</taxon>
        <taxon>Ascomycota</taxon>
        <taxon>Pezizomycotina</taxon>
        <taxon>Eurotiomycetes</taxon>
        <taxon>Eurotiomycetidae</taxon>
        <taxon>Eurotiales</taxon>
        <taxon>Trichocomaceae</taxon>
        <taxon>Talaromyces</taxon>
        <taxon>Talaromyces sect. Talaromyces</taxon>
    </lineage>
</organism>
<evidence type="ECO:0008006" key="7">
    <source>
        <dbReference type="Google" id="ProtNLM"/>
    </source>
</evidence>
<dbReference type="InterPro" id="IPR013863">
    <property type="entry name" value="VID27_C"/>
</dbReference>
<dbReference type="SUPFAM" id="SSF50969">
    <property type="entry name" value="YVTN repeat-like/Quinoprotein amine dehydrogenase"/>
    <property type="match status" value="1"/>
</dbReference>
<feature type="domain" description="Vid27 N-terminal" evidence="4">
    <location>
        <begin position="230"/>
        <end position="402"/>
    </location>
</feature>
<dbReference type="InterPro" id="IPR040768">
    <property type="entry name" value="Vid27_PH"/>
</dbReference>
<feature type="region of interest" description="Disordered" evidence="1">
    <location>
        <begin position="397"/>
        <end position="428"/>
    </location>
</feature>
<dbReference type="GeneID" id="63797422"/>
<dbReference type="GO" id="GO:0005634">
    <property type="term" value="C:nucleus"/>
    <property type="evidence" value="ECO:0007669"/>
    <property type="project" value="TreeGrafter"/>
</dbReference>
<dbReference type="Pfam" id="PF17748">
    <property type="entry name" value="VID27_N"/>
    <property type="match status" value="1"/>
</dbReference>
<dbReference type="Pfam" id="PF17747">
    <property type="entry name" value="VID27_PH"/>
    <property type="match status" value="1"/>
</dbReference>
<evidence type="ECO:0000259" key="4">
    <source>
        <dbReference type="Pfam" id="PF17748"/>
    </source>
</evidence>
<name>A0A364L8R3_TALAM</name>
<dbReference type="GO" id="GO:0005737">
    <property type="term" value="C:cytoplasm"/>
    <property type="evidence" value="ECO:0007669"/>
    <property type="project" value="TreeGrafter"/>
</dbReference>
<gene>
    <name evidence="5" type="ORF">BHQ10_008208</name>
</gene>
<dbReference type="EMBL" id="MIKG01000018">
    <property type="protein sequence ID" value="RAO72196.1"/>
    <property type="molecule type" value="Genomic_DNA"/>
</dbReference>
<keyword evidence="6" id="KW-1185">Reference proteome</keyword>
<accession>A0A364L8R3</accession>
<evidence type="ECO:0000313" key="6">
    <source>
        <dbReference type="Proteomes" id="UP000249363"/>
    </source>
</evidence>
<dbReference type="Proteomes" id="UP000249363">
    <property type="component" value="Unassembled WGS sequence"/>
</dbReference>
<evidence type="ECO:0000259" key="3">
    <source>
        <dbReference type="Pfam" id="PF17747"/>
    </source>
</evidence>
<sequence length="1016" mass="113616">MANYRPEDRDGLPPIGFIAVECFFYRPAGDAFSEFTWNFPIIRELAEGSKEGVLVSKDEYNEEFIESFVAAGKRLADRGACGIITSCGFLAIVQTLLAARLPIPVATSSLIQIPSILAWLVPNQKIGIITYNADELGPLHFERLGIPKENAARCYIRGAPAGGHLQRLVRMQSPYDFDAIETEMIDAAKGLVADHSDIGAIVLECTQMPPFGQSVQNAVNLPVEVATSKMFMLRNVSKYLFGDASKEAIIDIPQGQLYLVRPLSPKGYSELIFKDAVATIRRTGQEFQYQLVVQRAYEEGEEELAEEEDEEGAADALDKDERVFLLDQALHFRSVVRDGGEKVLAWRDLSGDPGDLYEFVCDSSVSPDKVATFESAAVQCQYERKYRRSFQQATEEELQEFSFEEDSPIPSASPIDSPRGPSAAESTAAMAKDVEYATKKGIIKPIGETTAVPVAGNVPEAREILAKERAELHMFDFASGTFILQDSEVIATVSEIGNWQYWLQITGNEKEWLGQSVVGDINPVFNFEYLSFIFNHYADDGSAYSWLLRFKDQPTEERFQEGLMQALWEQLNEIKWEKQKENDRDYVLDAFQDLTMEDQEPEKEEEAEEEEEEEEEDEGQRSEHYDTDEEEDDVLTGLRDENVNSQLAVGYKHDRSFVVRGSKIGVFKHTPTNNLEFSTNISKVETPGGKLFSPKKVMLHAEDSNMILQDGTNPNALYRMDLEYGKVVDEWKVHDDIGVTTFAPEQKFSQMTGAQPFLGVSNNALFRVDPRQSGNKLVDANLKQYASKNDFSAAATTEKGYIAVASNKGDVRLFDRLGINAKTHIPALGEPIIGLDVSADGRWVLATCRTYLLLIDAMQKDGKNEGKLGFEKSFAKDSKPQPRRLGLQPAHVAQFQHETKQPLAFTPARFNTGVDSEETSIITATGPFIITWNLKKVLAGRKDPYTIKRYGENVMADNFRFGSDKNVIVALPNEVNMVQKKSFKKPTRESIAGPMTPARKSAAHRLGRNDIVNSPY</sequence>
<feature type="compositionally biased region" description="Acidic residues" evidence="1">
    <location>
        <begin position="595"/>
        <end position="618"/>
    </location>
</feature>
<evidence type="ECO:0000259" key="2">
    <source>
        <dbReference type="Pfam" id="PF08553"/>
    </source>
</evidence>
<dbReference type="InterPro" id="IPR040979">
    <property type="entry name" value="Vid27_N"/>
</dbReference>
<feature type="compositionally biased region" description="Acidic residues" evidence="1">
    <location>
        <begin position="397"/>
        <end position="407"/>
    </location>
</feature>
<reference evidence="5 6" key="1">
    <citation type="journal article" date="2017" name="Biotechnol. Biofuels">
        <title>Differential beta-glucosidase expression as a function of carbon source availability in Talaromyces amestolkiae: a genomic and proteomic approach.</title>
        <authorList>
            <person name="de Eugenio L.I."/>
            <person name="Mendez-Liter J.A."/>
            <person name="Nieto-Dominguez M."/>
            <person name="Alonso L."/>
            <person name="Gil-Munoz J."/>
            <person name="Barriuso J."/>
            <person name="Prieto A."/>
            <person name="Martinez M.J."/>
        </authorList>
    </citation>
    <scope>NUCLEOTIDE SEQUENCE [LARGE SCALE GENOMIC DNA]</scope>
    <source>
        <strain evidence="5 6">CIB</strain>
    </source>
</reference>
<dbReference type="OrthoDB" id="10251113at2759"/>
<feature type="domain" description="Vacuolar import/degradation Vid27 C-terminal" evidence="2">
    <location>
        <begin position="643"/>
        <end position="995"/>
    </location>
</feature>
<feature type="compositionally biased region" description="Low complexity" evidence="1">
    <location>
        <begin position="408"/>
        <end position="418"/>
    </location>
</feature>
<dbReference type="RefSeq" id="XP_040736710.1">
    <property type="nucleotide sequence ID" value="XM_040880988.1"/>
</dbReference>
<dbReference type="InterPro" id="IPR011044">
    <property type="entry name" value="Quino_amine_DH_bsu"/>
</dbReference>
<dbReference type="AlphaFoldDB" id="A0A364L8R3"/>
<evidence type="ECO:0000256" key="1">
    <source>
        <dbReference type="SAM" id="MobiDB-lite"/>
    </source>
</evidence>
<dbReference type="Pfam" id="PF08553">
    <property type="entry name" value="VID27"/>
    <property type="match status" value="1"/>
</dbReference>